<evidence type="ECO:0000313" key="2">
    <source>
        <dbReference type="EMBL" id="KRT54906.1"/>
    </source>
</evidence>
<accession>A0A0T5ZAY8</accession>
<keyword evidence="1" id="KW-0472">Membrane</keyword>
<dbReference type="PANTHER" id="PTHR39594:SF1">
    <property type="entry name" value="PROTEIN YCHQ"/>
    <property type="match status" value="1"/>
</dbReference>
<organism evidence="3 4">
    <name type="scientific">endosymbiont of Ridgeia piscesae</name>
    <dbReference type="NCBI Taxonomy" id="54398"/>
    <lineage>
        <taxon>Bacteria</taxon>
        <taxon>Pseudomonadati</taxon>
        <taxon>Pseudomonadota</taxon>
        <taxon>Gammaproteobacteria</taxon>
        <taxon>sulfur-oxidizing symbionts</taxon>
    </lineage>
</organism>
<dbReference type="OrthoDB" id="5588650at2"/>
<dbReference type="STRING" id="54398.Ga0074115_11129"/>
<sequence>MSDLYPYIKHIHLTTVTITGLLFLLRFIWMIQGRLQQRGRWVRTLPHINDSLLLASGLTMATILGQYPFSANWLTAKLLALLAYIVIGSIALKRGPSRAIRILAGPIAIACYLYIIAVGLTRQPLPEPALLLQILSH</sequence>
<evidence type="ECO:0000313" key="4">
    <source>
        <dbReference type="Proteomes" id="UP000051276"/>
    </source>
</evidence>
<dbReference type="AlphaFoldDB" id="A0A0T5ZAY8"/>
<dbReference type="PANTHER" id="PTHR39594">
    <property type="entry name" value="PROTEIN YCHQ"/>
    <property type="match status" value="1"/>
</dbReference>
<keyword evidence="1" id="KW-0812">Transmembrane</keyword>
<feature type="transmembrane region" description="Helical" evidence="1">
    <location>
        <begin position="75"/>
        <end position="92"/>
    </location>
</feature>
<dbReference type="InterPro" id="IPR007360">
    <property type="entry name" value="SirB"/>
</dbReference>
<gene>
    <name evidence="2" type="ORF">Ga0074115_11129</name>
    <name evidence="3" type="ORF">Ga0076813_164611</name>
</gene>
<dbReference type="Pfam" id="PF04247">
    <property type="entry name" value="SirB"/>
    <property type="match status" value="1"/>
</dbReference>
<evidence type="ECO:0000256" key="1">
    <source>
        <dbReference type="SAM" id="Phobius"/>
    </source>
</evidence>
<feature type="transmembrane region" description="Helical" evidence="1">
    <location>
        <begin position="12"/>
        <end position="31"/>
    </location>
</feature>
<name>A0A0T5ZAY8_9GAMM</name>
<dbReference type="Proteomes" id="UP000051276">
    <property type="component" value="Unassembled WGS sequence"/>
</dbReference>
<protein>
    <submittedName>
        <fullName evidence="3">Putative membrane protein SirB2</fullName>
    </submittedName>
</protein>
<comment type="caution">
    <text evidence="3">The sequence shown here is derived from an EMBL/GenBank/DDBJ whole genome shotgun (WGS) entry which is preliminary data.</text>
</comment>
<dbReference type="RefSeq" id="WP_057956040.1">
    <property type="nucleotide sequence ID" value="NZ_KQ556904.1"/>
</dbReference>
<proteinExistence type="predicted"/>
<feature type="transmembrane region" description="Helical" evidence="1">
    <location>
        <begin position="99"/>
        <end position="120"/>
    </location>
</feature>
<evidence type="ECO:0000313" key="5">
    <source>
        <dbReference type="Proteomes" id="UP000051634"/>
    </source>
</evidence>
<dbReference type="GO" id="GO:0005886">
    <property type="term" value="C:plasma membrane"/>
    <property type="evidence" value="ECO:0007669"/>
    <property type="project" value="TreeGrafter"/>
</dbReference>
<dbReference type="Proteomes" id="UP000051634">
    <property type="component" value="Unassembled WGS sequence"/>
</dbReference>
<feature type="transmembrane region" description="Helical" evidence="1">
    <location>
        <begin position="52"/>
        <end position="69"/>
    </location>
</feature>
<keyword evidence="1" id="KW-1133">Transmembrane helix</keyword>
<reference evidence="4 5" key="1">
    <citation type="submission" date="2015-11" db="EMBL/GenBank/DDBJ databases">
        <title>The genome of Candidatus Endoriftia persephone in Ridgeia piscesae and population structure of the North Eastern Pacific vestimentiferan symbionts.</title>
        <authorList>
            <person name="Perez M."/>
            <person name="Juniper K.S."/>
        </authorList>
    </citation>
    <scope>NUCLEOTIDE SEQUENCE [LARGE SCALE GENOMIC DNA]</scope>
    <source>
        <strain evidence="3">Ind10</strain>
        <strain evidence="2">Ind11</strain>
    </source>
</reference>
<evidence type="ECO:0000313" key="3">
    <source>
        <dbReference type="EMBL" id="KRT60029.1"/>
    </source>
</evidence>
<dbReference type="EMBL" id="LMXI01000048">
    <property type="protein sequence ID" value="KRT60029.1"/>
    <property type="molecule type" value="Genomic_DNA"/>
</dbReference>
<dbReference type="PIRSF" id="PIRSF005610">
    <property type="entry name" value="SirB"/>
    <property type="match status" value="1"/>
</dbReference>
<keyword evidence="5" id="KW-1185">Reference proteome</keyword>
<dbReference type="EMBL" id="LDXT01000086">
    <property type="protein sequence ID" value="KRT54906.1"/>
    <property type="molecule type" value="Genomic_DNA"/>
</dbReference>